<evidence type="ECO:0008006" key="3">
    <source>
        <dbReference type="Google" id="ProtNLM"/>
    </source>
</evidence>
<evidence type="ECO:0000313" key="2">
    <source>
        <dbReference type="Proteomes" id="UP000596083"/>
    </source>
</evidence>
<dbReference type="PROSITE" id="PS51257">
    <property type="entry name" value="PROKAR_LIPOPROTEIN"/>
    <property type="match status" value="1"/>
</dbReference>
<proteinExistence type="predicted"/>
<protein>
    <recommendedName>
        <fullName evidence="3">Lipoprotein</fullName>
    </recommendedName>
</protein>
<dbReference type="KEGG" id="mlut:JET14_13700"/>
<accession>A0A7T7KKY8</accession>
<name>A0A7T7KKY8_9HYPH</name>
<organism evidence="1 2">
    <name type="scientific">Martelella lutilitoris</name>
    <dbReference type="NCBI Taxonomy" id="2583532"/>
    <lineage>
        <taxon>Bacteria</taxon>
        <taxon>Pseudomonadati</taxon>
        <taxon>Pseudomonadota</taxon>
        <taxon>Alphaproteobacteria</taxon>
        <taxon>Hyphomicrobiales</taxon>
        <taxon>Aurantimonadaceae</taxon>
        <taxon>Martelella</taxon>
    </lineage>
</organism>
<dbReference type="RefSeq" id="WP_200334241.1">
    <property type="nucleotide sequence ID" value="NZ_CP066786.1"/>
</dbReference>
<dbReference type="EMBL" id="CP066786">
    <property type="protein sequence ID" value="QQM29374.1"/>
    <property type="molecule type" value="Genomic_DNA"/>
</dbReference>
<reference evidence="1 2" key="1">
    <citation type="submission" date="2020-12" db="EMBL/GenBank/DDBJ databases">
        <authorList>
            <person name="Zheng R.K."/>
            <person name="Sun C.M."/>
        </authorList>
    </citation>
    <scope>NUCLEOTIDE SEQUENCE [LARGE SCALE GENOMIC DNA]</scope>
    <source>
        <strain evidence="1 2">ZRK001</strain>
    </source>
</reference>
<dbReference type="Proteomes" id="UP000596083">
    <property type="component" value="Chromosome"/>
</dbReference>
<sequence length="155" mass="16843">MKSKTMLTFAMLAALAGCQSGPIDVLYKEGSTRAERQQAYDQCFIQALREVPQNMVTEVSGGYSVPGVIDCNTDGNTTVCGEVGGYTTPVSSYSYDTNEKLRNRVINRCLADKGFSTIERSICESRDQRTAYSLLPTQPNAAEIACVSGQSFDPN</sequence>
<evidence type="ECO:0000313" key="1">
    <source>
        <dbReference type="EMBL" id="QQM29374.1"/>
    </source>
</evidence>
<gene>
    <name evidence="1" type="ORF">JET14_13700</name>
</gene>
<dbReference type="AlphaFoldDB" id="A0A7T7KKY8"/>